<accession>A0AAP6HFG1</accession>
<gene>
    <name evidence="2" type="ORF">PG303_08230</name>
</gene>
<name>A0AAP6HFG1_RIEAN</name>
<keyword evidence="1" id="KW-1133">Transmembrane helix</keyword>
<protein>
    <submittedName>
        <fullName evidence="2">HXXEE domain-containing protein</fullName>
    </submittedName>
</protein>
<sequence length="171" mass="20276">MDLKMLVLLLPIIFMIHDFEEIIFFKKWVQKYEVELTQRFPKIGKIIINHLKSISTASFAFGVAEEFLLISLISFISLINESFKLWYGVFIGFSLHIVVHIFQWIIFRKYIPSIVTSFFVLPYCVYTFIKINEWGILSKYEQIIWGFLGFLIVIVNLIIVHFLIKKIEKSN</sequence>
<feature type="transmembrane region" description="Helical" evidence="1">
    <location>
        <begin position="59"/>
        <end position="79"/>
    </location>
</feature>
<keyword evidence="1" id="KW-0472">Membrane</keyword>
<dbReference type="EMBL" id="JAQZHK010000006">
    <property type="protein sequence ID" value="MDY3513199.1"/>
    <property type="molecule type" value="Genomic_DNA"/>
</dbReference>
<proteinExistence type="predicted"/>
<dbReference type="InterPro" id="IPR025671">
    <property type="entry name" value="HXXEE"/>
</dbReference>
<comment type="caution">
    <text evidence="2">The sequence shown here is derived from an EMBL/GenBank/DDBJ whole genome shotgun (WGS) entry which is preliminary data.</text>
</comment>
<dbReference type="Proteomes" id="UP001284033">
    <property type="component" value="Unassembled WGS sequence"/>
</dbReference>
<keyword evidence="1" id="KW-0812">Transmembrane</keyword>
<dbReference type="AlphaFoldDB" id="A0AAP6HFG1"/>
<feature type="transmembrane region" description="Helical" evidence="1">
    <location>
        <begin position="85"/>
        <end position="107"/>
    </location>
</feature>
<reference evidence="2" key="1">
    <citation type="submission" date="2023-01" db="EMBL/GenBank/DDBJ databases">
        <title>Genome-based studies on antimicrobial resistance profiles of Riemerella anatipestifer in China, 1994 to 2021.</title>
        <authorList>
            <person name="Yang Z."/>
            <person name="Zhu D."/>
        </authorList>
    </citation>
    <scope>NUCLEOTIDE SEQUENCE</scope>
    <source>
        <strain evidence="2">RCAD1218</strain>
    </source>
</reference>
<evidence type="ECO:0000313" key="2">
    <source>
        <dbReference type="EMBL" id="MDY3513199.1"/>
    </source>
</evidence>
<feature type="transmembrane region" description="Helical" evidence="1">
    <location>
        <begin position="114"/>
        <end position="131"/>
    </location>
</feature>
<dbReference type="Pfam" id="PF13787">
    <property type="entry name" value="HXXEE"/>
    <property type="match status" value="1"/>
</dbReference>
<dbReference type="RefSeq" id="WP_161398881.1">
    <property type="nucleotide sequence ID" value="NZ_CP110126.1"/>
</dbReference>
<feature type="transmembrane region" description="Helical" evidence="1">
    <location>
        <begin position="143"/>
        <end position="164"/>
    </location>
</feature>
<evidence type="ECO:0000256" key="1">
    <source>
        <dbReference type="SAM" id="Phobius"/>
    </source>
</evidence>
<evidence type="ECO:0000313" key="3">
    <source>
        <dbReference type="Proteomes" id="UP001284033"/>
    </source>
</evidence>
<organism evidence="2 3">
    <name type="scientific">Riemerella anatipestifer</name>
    <name type="common">Moraxella anatipestifer</name>
    <dbReference type="NCBI Taxonomy" id="34085"/>
    <lineage>
        <taxon>Bacteria</taxon>
        <taxon>Pseudomonadati</taxon>
        <taxon>Bacteroidota</taxon>
        <taxon>Flavobacteriia</taxon>
        <taxon>Flavobacteriales</taxon>
        <taxon>Weeksellaceae</taxon>
        <taxon>Riemerella</taxon>
    </lineage>
</organism>